<evidence type="ECO:0000313" key="2">
    <source>
        <dbReference type="EMBL" id="QHS99998.1"/>
    </source>
</evidence>
<feature type="transmembrane region" description="Helical" evidence="1">
    <location>
        <begin position="72"/>
        <end position="101"/>
    </location>
</feature>
<reference evidence="2" key="1">
    <citation type="journal article" date="2020" name="Nature">
        <title>Giant virus diversity and host interactions through global metagenomics.</title>
        <authorList>
            <person name="Schulz F."/>
            <person name="Roux S."/>
            <person name="Paez-Espino D."/>
            <person name="Jungbluth S."/>
            <person name="Walsh D.A."/>
            <person name="Denef V.J."/>
            <person name="McMahon K.D."/>
            <person name="Konstantinidis K.T."/>
            <person name="Eloe-Fadrosh E.A."/>
            <person name="Kyrpides N.C."/>
            <person name="Woyke T."/>
        </authorList>
    </citation>
    <scope>NUCLEOTIDE SEQUENCE</scope>
    <source>
        <strain evidence="2">GVMAG-M-3300020192-26</strain>
    </source>
</reference>
<evidence type="ECO:0000256" key="1">
    <source>
        <dbReference type="SAM" id="Phobius"/>
    </source>
</evidence>
<keyword evidence="1" id="KW-0472">Membrane</keyword>
<dbReference type="AlphaFoldDB" id="A0A6C0C8M4"/>
<organism evidence="2">
    <name type="scientific">viral metagenome</name>
    <dbReference type="NCBI Taxonomy" id="1070528"/>
    <lineage>
        <taxon>unclassified sequences</taxon>
        <taxon>metagenomes</taxon>
        <taxon>organismal metagenomes</taxon>
    </lineage>
</organism>
<name>A0A6C0C8M4_9ZZZZ</name>
<accession>A0A6C0C8M4</accession>
<sequence>MAKFSLHNNIKGFIIFCITVPVYCVCIAYILFGISISIFPNNNRYSGCPGNEQTCDLNVRLLCSYDNMYPCYLVGIILVVLSLSIIMLIGLLFAMVSVIVISVYDLLINICSVDEKETESDDNMILLEDHLQ</sequence>
<protein>
    <submittedName>
        <fullName evidence="2">Uncharacterized protein</fullName>
    </submittedName>
</protein>
<feature type="transmembrane region" description="Helical" evidence="1">
    <location>
        <begin position="12"/>
        <end position="39"/>
    </location>
</feature>
<dbReference type="EMBL" id="MN739352">
    <property type="protein sequence ID" value="QHS99998.1"/>
    <property type="molecule type" value="Genomic_DNA"/>
</dbReference>
<keyword evidence="1" id="KW-0812">Transmembrane</keyword>
<proteinExistence type="predicted"/>
<keyword evidence="1" id="KW-1133">Transmembrane helix</keyword>